<feature type="region of interest" description="Disordered" evidence="16">
    <location>
        <begin position="1715"/>
        <end position="1758"/>
    </location>
</feature>
<dbReference type="CDD" id="cd18793">
    <property type="entry name" value="SF2_C_SNF"/>
    <property type="match status" value="1"/>
</dbReference>
<proteinExistence type="inferred from homology"/>
<keyword evidence="7" id="KW-0347">Helicase</keyword>
<dbReference type="OrthoDB" id="372624at2759"/>
<feature type="compositionally biased region" description="Polar residues" evidence="16">
    <location>
        <begin position="138"/>
        <end position="156"/>
    </location>
</feature>
<dbReference type="PANTHER" id="PTHR45685">
    <property type="entry name" value="HELICASE SRCAP-RELATED"/>
    <property type="match status" value="1"/>
</dbReference>
<dbReference type="SUPFAM" id="SSF52540">
    <property type="entry name" value="P-loop containing nucleoside triphosphate hydrolases"/>
    <property type="match status" value="2"/>
</dbReference>
<evidence type="ECO:0000256" key="7">
    <source>
        <dbReference type="ARBA" id="ARBA00022806"/>
    </source>
</evidence>
<keyword evidence="14" id="KW-0539">Nucleus</keyword>
<dbReference type="InterPro" id="IPR027417">
    <property type="entry name" value="P-loop_NTPase"/>
</dbReference>
<keyword evidence="22" id="KW-1185">Reference proteome</keyword>
<comment type="subcellular location">
    <subcellularLocation>
        <location evidence="1">Nucleus</location>
    </subcellularLocation>
</comment>
<feature type="compositionally biased region" description="Low complexity" evidence="16">
    <location>
        <begin position="1890"/>
        <end position="1907"/>
    </location>
</feature>
<evidence type="ECO:0000256" key="12">
    <source>
        <dbReference type="ARBA" id="ARBA00023159"/>
    </source>
</evidence>
<dbReference type="EC" id="3.6.4.12" evidence="4"/>
<feature type="compositionally biased region" description="Polar residues" evidence="16">
    <location>
        <begin position="92"/>
        <end position="104"/>
    </location>
</feature>
<evidence type="ECO:0000256" key="11">
    <source>
        <dbReference type="ARBA" id="ARBA00023125"/>
    </source>
</evidence>
<keyword evidence="6" id="KW-0378">Hydrolase</keyword>
<keyword evidence="17" id="KW-0472">Membrane</keyword>
<feature type="compositionally biased region" description="Basic and acidic residues" evidence="16">
    <location>
        <begin position="633"/>
        <end position="651"/>
    </location>
</feature>
<feature type="compositionally biased region" description="Basic and acidic residues" evidence="16">
    <location>
        <begin position="57"/>
        <end position="72"/>
    </location>
</feature>
<evidence type="ECO:0000256" key="1">
    <source>
        <dbReference type="ARBA" id="ARBA00004123"/>
    </source>
</evidence>
<reference evidence="21 22" key="1">
    <citation type="submission" date="2017-03" db="EMBL/GenBank/DDBJ databases">
        <title>Genomes of endolithic fungi from Antarctica.</title>
        <authorList>
            <person name="Coleine C."/>
            <person name="Masonjones S."/>
            <person name="Stajich J.E."/>
        </authorList>
    </citation>
    <scope>NUCLEOTIDE SEQUENCE [LARGE SCALE GENOMIC DNA]</scope>
    <source>
        <strain evidence="21 22">CCFEE 6315</strain>
    </source>
</reference>
<dbReference type="Pfam" id="PF00271">
    <property type="entry name" value="Helicase_C"/>
    <property type="match status" value="1"/>
</dbReference>
<feature type="compositionally biased region" description="Acidic residues" evidence="16">
    <location>
        <begin position="734"/>
        <end position="754"/>
    </location>
</feature>
<keyword evidence="17" id="KW-1133">Transmembrane helix</keyword>
<feature type="domain" description="HSA" evidence="20">
    <location>
        <begin position="439"/>
        <end position="514"/>
    </location>
</feature>
<evidence type="ECO:0000259" key="20">
    <source>
        <dbReference type="PROSITE" id="PS51204"/>
    </source>
</evidence>
<evidence type="ECO:0000259" key="18">
    <source>
        <dbReference type="PROSITE" id="PS51192"/>
    </source>
</evidence>
<feature type="transmembrane region" description="Helical" evidence="17">
    <location>
        <begin position="1943"/>
        <end position="1968"/>
    </location>
</feature>
<dbReference type="GO" id="GO:0042393">
    <property type="term" value="F:histone binding"/>
    <property type="evidence" value="ECO:0007669"/>
    <property type="project" value="TreeGrafter"/>
</dbReference>
<evidence type="ECO:0000256" key="14">
    <source>
        <dbReference type="ARBA" id="ARBA00023242"/>
    </source>
</evidence>
<sequence length="2077" mass="229251">MSPTPREPEREAAAVADQDGNSNATHTLHGDDNDALHTPWTIQIARRDDASNIVVKTERDDITDDAAIHEQTETTLRPQPFPSVKRRESEAQESNNTAENINETGQDKKRKRAVSPPWQFPTVRESTVSVNGRRVSARFNTNGNSSASTPAASESDTAQHARARSSSQSVARSRQPSPPWKSFKADGPTSLKVDGKRKSGRVNKELAQPTQPKRVSPRTKKTVDKTKEVAEVKPRPSPREVQPTQVQDTVEERPSSSRKGTRAQSPSTRIAELQAQIAALKPTRSFPSPEAEKKEKSPRKRKRSENGAQGSPRPQSPSTNRRSHRRSDVPTPDAQRPGPRLKLRFSAQKSIFPPPHPNAEHTSPAKPPRPSIHQLLEPMELKEMQAPYQENERGPPTLDWFKQRNEKQAVEEGYLRRRILSASQPNGALSREACGLFHEEAQREPPQPYGHVDHLTAHALYLRSLQIKEKQQHRLQAKKVAYEALEYWKTMRGPTEEDLIAEQDKIYRLVYKQVVSDMRAKWEMVEKHVQQLRKEKWEREEEARRQERLQKQLEQAEAMVKQQRETGDEDTSEMDLDIEDTSDIADSEPGESESGEESGEENMSSSESEGGDDEGEALSGEALRAYQLTRNTEPPDKSAEGSEVEMKHGTDEAVAETGSTGDLLMTDVDADAGEDDDEDEAGDNYQPEAEDTNAATPSESAQIEAKLTSLSPRTARRGPHSLGPAASPDHTGDGEGDDLSDDESTDMYDSDEDMSSSGSDDNGDAEASGEESGEDGNSDGDDGGKLGKTVFGMLFGKKELKSFAGLPTPTTSAEGDARDRERTAEAADVSPTVAEEPQHKDVPVESFSDTDVHAGAEAAHIEHEVDEKTDVTPVDEYQDEPMLPEPAELEQRDRDATNETLADVEEIHSVAPTSAPGSLSSETALDSTAKQLVPIPQLLRGTLRSYQHAGVDWLASLHRAGTNGILADEMGLGKTIQTIALLAHLAEQHGVWETHLVIVPTSVILNWVTEFQKFLPGFRVLGYYGSSEERQHKRKGWVNDPHLEDRNRRGYNVVITSYNVAMQDINAIRNVQWHYLVLDEAHNIRNFNSQRWQVLIRLKTRARLLLTGTPLQNSLTELWSLLTFLTAGDDDPAHGDLEEFLSHWKSPVKDIFERGLSQLSPEAQKCINQLHISLRPFLLRRLKSEVEKDLPKKTESVVVCKLSKRQRQLYQEYMGLASTRESLTKGNAVSAGKVLLSLRRVCNHPDLFDPRPIQTSFAMEKSASDVYATKEQLVRKLLGERIEPPAGCLLVAQEHRRKREGKRSRQLHGVGLLRKQLAEMDSASKERTDPDSLSGVLALQRLKLKTKELQHLRNAIAISETSTSWSPIYGLDLREAVTVRREKPYHFVVRGQQSPTTSLHVWPALGHRPLRLEHLADWHLSRSTRLQKDLLTLDTFSETLHPIITRFAFCTPVVTAPVLGHALPPRQQQLLRASDAYPIDTDFAHEARARTSIVFPDSRLLVYDSGKLQRLSKLLRDLQSRGSRSLIFTQMTGTLNILEQFLNLLGLPYLRLDGSTPVERRQIYSAEFNRPDSKYACMILSSRAGGVGLNLTGASSVIFFDLDWNPQMDRQCMDRAHRIGQVRDVEVYKMVSEKTVEENILRRANQKSLLDQTVIQEGHFTTEYSKAAAEVARDGDGEADEDEVAAAIERYLGGGEKATNQAIESVEDREDVAAANKAQKEEQQDDVDFAERSSKGASAAATPGPAGLAEGDEQDADRKSHVDGYMIQWMEEMLKAFAFVPPVVRKLDRHGRDPGHRPKRKSIRVGASTHTHTHTHTHTPTIKMRLPQAVLLLLTFITTIHALALPASFNDITSSAKELYKRKGGGGGGGRGGGGFSSGGGSRSGGGSSSSGSSRSGLTSSSSQAGGRTASGSGVRPAFGGGRYYGGGAAVPYKSGNRSPGGVAPYFIGGAALGVFPGIWLYGAYAYAYPHYYTYRNETTGNNETHPVRCLCSRYVSCGCAANNETDYVNSVANNQTVSRVAEQNGTETLFINGTLDNGTTADGGNEGAAVGLRQGLAEWSGLWIVVAGVAYTAWGF</sequence>
<dbReference type="PROSITE" id="PS51192">
    <property type="entry name" value="HELICASE_ATP_BIND_1"/>
    <property type="match status" value="1"/>
</dbReference>
<comment type="similarity">
    <text evidence="2">Belongs to the SNF2/RAD54 helicase family. SWR1 subfamily.</text>
</comment>
<keyword evidence="5" id="KW-0547">Nucleotide-binding</keyword>
<dbReference type="Pfam" id="PF24866">
    <property type="entry name" value="DUF7732"/>
    <property type="match status" value="1"/>
</dbReference>
<dbReference type="GO" id="GO:0016887">
    <property type="term" value="F:ATP hydrolysis activity"/>
    <property type="evidence" value="ECO:0007669"/>
    <property type="project" value="TreeGrafter"/>
</dbReference>
<dbReference type="Gene3D" id="3.40.50.300">
    <property type="entry name" value="P-loop containing nucleotide triphosphate hydrolases"/>
    <property type="match status" value="1"/>
</dbReference>
<dbReference type="PROSITE" id="PS00690">
    <property type="entry name" value="DEAH_ATP_HELICASE"/>
    <property type="match status" value="1"/>
</dbReference>
<organism evidence="21 22">
    <name type="scientific">Salinomyces thailandicus</name>
    <dbReference type="NCBI Taxonomy" id="706561"/>
    <lineage>
        <taxon>Eukaryota</taxon>
        <taxon>Fungi</taxon>
        <taxon>Dikarya</taxon>
        <taxon>Ascomycota</taxon>
        <taxon>Pezizomycotina</taxon>
        <taxon>Dothideomycetes</taxon>
        <taxon>Dothideomycetidae</taxon>
        <taxon>Mycosphaerellales</taxon>
        <taxon>Teratosphaeriaceae</taxon>
        <taxon>Salinomyces</taxon>
    </lineage>
</organism>
<feature type="compositionally biased region" description="Basic and acidic residues" evidence="16">
    <location>
        <begin position="221"/>
        <end position="238"/>
    </location>
</feature>
<dbReference type="FunFam" id="3.40.50.10810:FF:000005">
    <property type="entry name" value="Photoperiod-independent early flowering 1"/>
    <property type="match status" value="1"/>
</dbReference>
<dbReference type="PROSITE" id="PS51194">
    <property type="entry name" value="HELICASE_CTER"/>
    <property type="match status" value="1"/>
</dbReference>
<dbReference type="PANTHER" id="PTHR45685:SF1">
    <property type="entry name" value="HELICASE SRCAP"/>
    <property type="match status" value="1"/>
</dbReference>
<dbReference type="InterPro" id="IPR002464">
    <property type="entry name" value="DNA/RNA_helicase_DEAH_CS"/>
</dbReference>
<evidence type="ECO:0000256" key="5">
    <source>
        <dbReference type="ARBA" id="ARBA00022741"/>
    </source>
</evidence>
<feature type="region of interest" description="Disordered" evidence="16">
    <location>
        <begin position="1788"/>
        <end position="1821"/>
    </location>
</feature>
<dbReference type="PROSITE" id="PS51204">
    <property type="entry name" value="HSA"/>
    <property type="match status" value="1"/>
</dbReference>
<feature type="compositionally biased region" description="Basic and acidic residues" evidence="16">
    <location>
        <begin position="815"/>
        <end position="825"/>
    </location>
</feature>
<evidence type="ECO:0000313" key="22">
    <source>
        <dbReference type="Proteomes" id="UP000308549"/>
    </source>
</evidence>
<dbReference type="InterPro" id="IPR049730">
    <property type="entry name" value="SNF2/RAD54-like_C"/>
</dbReference>
<dbReference type="Gene3D" id="3.40.50.10810">
    <property type="entry name" value="Tandem AAA-ATPase domain"/>
    <property type="match status" value="1"/>
</dbReference>
<dbReference type="InterPro" id="IPR001650">
    <property type="entry name" value="Helicase_C-like"/>
</dbReference>
<dbReference type="Proteomes" id="UP000308549">
    <property type="component" value="Unassembled WGS sequence"/>
</dbReference>
<evidence type="ECO:0000256" key="15">
    <source>
        <dbReference type="ARBA" id="ARBA00047995"/>
    </source>
</evidence>
<dbReference type="GO" id="GO:0000812">
    <property type="term" value="C:Swr1 complex"/>
    <property type="evidence" value="ECO:0007669"/>
    <property type="project" value="TreeGrafter"/>
</dbReference>
<feature type="compositionally biased region" description="Gly residues" evidence="16">
    <location>
        <begin position="1865"/>
        <end position="1889"/>
    </location>
</feature>
<evidence type="ECO:0000256" key="3">
    <source>
        <dbReference type="ARBA" id="ARBA00011826"/>
    </source>
</evidence>
<dbReference type="GO" id="GO:0003678">
    <property type="term" value="F:DNA helicase activity"/>
    <property type="evidence" value="ECO:0007669"/>
    <property type="project" value="UniProtKB-EC"/>
</dbReference>
<evidence type="ECO:0000256" key="6">
    <source>
        <dbReference type="ARBA" id="ARBA00022801"/>
    </source>
</evidence>
<evidence type="ECO:0000256" key="10">
    <source>
        <dbReference type="ARBA" id="ARBA00023015"/>
    </source>
</evidence>
<evidence type="ECO:0000313" key="21">
    <source>
        <dbReference type="EMBL" id="TKA33113.1"/>
    </source>
</evidence>
<feature type="region of interest" description="Disordered" evidence="16">
    <location>
        <begin position="1"/>
        <end position="35"/>
    </location>
</feature>
<feature type="compositionally biased region" description="Polar residues" evidence="16">
    <location>
        <begin position="306"/>
        <end position="320"/>
    </location>
</feature>
<keyword evidence="8" id="KW-0067">ATP-binding</keyword>
<feature type="compositionally biased region" description="Basic and acidic residues" evidence="16">
    <location>
        <begin position="1"/>
        <end position="12"/>
    </location>
</feature>
<dbReference type="InterPro" id="IPR038718">
    <property type="entry name" value="SNF2-like_sf"/>
</dbReference>
<keyword evidence="10" id="KW-0805">Transcription regulation</keyword>
<evidence type="ECO:0000256" key="8">
    <source>
        <dbReference type="ARBA" id="ARBA00022840"/>
    </source>
</evidence>
<name>A0A4U0UCC1_9PEZI</name>
<evidence type="ECO:0000256" key="17">
    <source>
        <dbReference type="SAM" id="Phobius"/>
    </source>
</evidence>
<keyword evidence="17" id="KW-0812">Transmembrane</keyword>
<evidence type="ECO:0000256" key="16">
    <source>
        <dbReference type="SAM" id="MobiDB-lite"/>
    </source>
</evidence>
<feature type="region of interest" description="Disordered" evidence="16">
    <location>
        <begin position="548"/>
        <end position="845"/>
    </location>
</feature>
<dbReference type="SMART" id="SM00487">
    <property type="entry name" value="DEXDc"/>
    <property type="match status" value="1"/>
</dbReference>
<feature type="domain" description="Helicase ATP-binding" evidence="18">
    <location>
        <begin position="955"/>
        <end position="1128"/>
    </location>
</feature>
<keyword evidence="12" id="KW-0010">Activator</keyword>
<feature type="compositionally biased region" description="Low complexity" evidence="16">
    <location>
        <begin position="1736"/>
        <end position="1749"/>
    </location>
</feature>
<evidence type="ECO:0000256" key="2">
    <source>
        <dbReference type="ARBA" id="ARBA00009220"/>
    </source>
</evidence>
<dbReference type="InterPro" id="IPR014012">
    <property type="entry name" value="HSA_dom"/>
</dbReference>
<feature type="region of interest" description="Disordered" evidence="16">
    <location>
        <begin position="57"/>
        <end position="372"/>
    </location>
</feature>
<accession>A0A4U0UCC1</accession>
<evidence type="ECO:0000259" key="19">
    <source>
        <dbReference type="PROSITE" id="PS51194"/>
    </source>
</evidence>
<dbReference type="Pfam" id="PF00176">
    <property type="entry name" value="SNF2-rel_dom"/>
    <property type="match status" value="1"/>
</dbReference>
<feature type="compositionally biased region" description="Acidic residues" evidence="16">
    <location>
        <begin position="761"/>
        <end position="781"/>
    </location>
</feature>
<feature type="compositionally biased region" description="Acidic residues" evidence="16">
    <location>
        <begin position="567"/>
        <end position="600"/>
    </location>
</feature>
<protein>
    <recommendedName>
        <fullName evidence="4">DNA helicase</fullName>
        <ecNumber evidence="4">3.6.4.12</ecNumber>
    </recommendedName>
</protein>
<keyword evidence="13" id="KW-0804">Transcription</keyword>
<keyword evidence="9" id="KW-0156">Chromatin regulator</keyword>
<feature type="domain" description="Helicase C-terminal" evidence="19">
    <location>
        <begin position="1510"/>
        <end position="1661"/>
    </location>
</feature>
<comment type="catalytic activity">
    <reaction evidence="15">
        <text>ATP + H2O = ADP + phosphate + H(+)</text>
        <dbReference type="Rhea" id="RHEA:13065"/>
        <dbReference type="ChEBI" id="CHEBI:15377"/>
        <dbReference type="ChEBI" id="CHEBI:15378"/>
        <dbReference type="ChEBI" id="CHEBI:30616"/>
        <dbReference type="ChEBI" id="CHEBI:43474"/>
        <dbReference type="ChEBI" id="CHEBI:456216"/>
        <dbReference type="EC" id="3.6.4.12"/>
    </reaction>
</comment>
<dbReference type="InterPro" id="IPR056634">
    <property type="entry name" value="DUF7732"/>
</dbReference>
<evidence type="ECO:0000256" key="4">
    <source>
        <dbReference type="ARBA" id="ARBA00012551"/>
    </source>
</evidence>
<dbReference type="GO" id="GO:0006338">
    <property type="term" value="P:chromatin remodeling"/>
    <property type="evidence" value="ECO:0007669"/>
    <property type="project" value="UniProtKB-ARBA"/>
</dbReference>
<gene>
    <name evidence="21" type="ORF">B0A50_00666</name>
</gene>
<evidence type="ECO:0000256" key="13">
    <source>
        <dbReference type="ARBA" id="ARBA00023163"/>
    </source>
</evidence>
<dbReference type="SMART" id="SM00490">
    <property type="entry name" value="HELICc"/>
    <property type="match status" value="1"/>
</dbReference>
<feature type="region of interest" description="Disordered" evidence="16">
    <location>
        <begin position="1863"/>
        <end position="1914"/>
    </location>
</feature>
<feature type="compositionally biased region" description="Acidic residues" evidence="16">
    <location>
        <begin position="668"/>
        <end position="682"/>
    </location>
</feature>
<evidence type="ECO:0000256" key="9">
    <source>
        <dbReference type="ARBA" id="ARBA00022853"/>
    </source>
</evidence>
<dbReference type="InterPro" id="IPR000330">
    <property type="entry name" value="SNF2_N"/>
</dbReference>
<dbReference type="GO" id="GO:0005524">
    <property type="term" value="F:ATP binding"/>
    <property type="evidence" value="ECO:0007669"/>
    <property type="project" value="UniProtKB-KW"/>
</dbReference>
<dbReference type="EMBL" id="NAJL01000003">
    <property type="protein sequence ID" value="TKA33113.1"/>
    <property type="molecule type" value="Genomic_DNA"/>
</dbReference>
<comment type="subunit">
    <text evidence="3">Component of the SWR1 chromatin-remodeling complex.</text>
</comment>
<feature type="compositionally biased region" description="Low complexity" evidence="16">
    <location>
        <begin position="158"/>
        <end position="175"/>
    </location>
</feature>
<dbReference type="GO" id="GO:0003677">
    <property type="term" value="F:DNA binding"/>
    <property type="evidence" value="ECO:0007669"/>
    <property type="project" value="UniProtKB-KW"/>
</dbReference>
<dbReference type="InterPro" id="IPR050520">
    <property type="entry name" value="INO80/SWR1_helicase"/>
</dbReference>
<comment type="caution">
    <text evidence="21">The sequence shown here is derived from an EMBL/GenBank/DDBJ whole genome shotgun (WGS) entry which is preliminary data.</text>
</comment>
<dbReference type="InterPro" id="IPR014001">
    <property type="entry name" value="Helicase_ATP-bd"/>
</dbReference>
<keyword evidence="11" id="KW-0238">DNA-binding</keyword>